<comment type="caution">
    <text evidence="6">The sequence shown here is derived from an EMBL/GenBank/DDBJ whole genome shotgun (WGS) entry which is preliminary data.</text>
</comment>
<feature type="compositionally biased region" description="Polar residues" evidence="5">
    <location>
        <begin position="1"/>
        <end position="18"/>
    </location>
</feature>
<dbReference type="Pfam" id="PF00400">
    <property type="entry name" value="WD40"/>
    <property type="match status" value="4"/>
</dbReference>
<feature type="repeat" description="WD" evidence="4">
    <location>
        <begin position="179"/>
        <end position="224"/>
    </location>
</feature>
<dbReference type="InterPro" id="IPR036322">
    <property type="entry name" value="WD40_repeat_dom_sf"/>
</dbReference>
<dbReference type="PROSITE" id="PS50082">
    <property type="entry name" value="WD_REPEATS_2"/>
    <property type="match status" value="3"/>
</dbReference>
<evidence type="ECO:0000256" key="2">
    <source>
        <dbReference type="ARBA" id="ARBA00022574"/>
    </source>
</evidence>
<dbReference type="InterPro" id="IPR015943">
    <property type="entry name" value="WD40/YVTN_repeat-like_dom_sf"/>
</dbReference>
<dbReference type="PANTHER" id="PTHR10971">
    <property type="entry name" value="MRNA EXPORT FACTOR AND BUB3"/>
    <property type="match status" value="1"/>
</dbReference>
<dbReference type="PROSITE" id="PS50294">
    <property type="entry name" value="WD_REPEATS_REGION"/>
    <property type="match status" value="3"/>
</dbReference>
<dbReference type="AlphaFoldDB" id="A0A1E5RA52"/>
<dbReference type="SUPFAM" id="SSF50978">
    <property type="entry name" value="WD40 repeat-like"/>
    <property type="match status" value="1"/>
</dbReference>
<dbReference type="EMBL" id="LPNM01000008">
    <property type="protein sequence ID" value="OEJ83778.1"/>
    <property type="molecule type" value="Genomic_DNA"/>
</dbReference>
<keyword evidence="2 4" id="KW-0853">WD repeat</keyword>
<dbReference type="Gene3D" id="2.130.10.10">
    <property type="entry name" value="YVTN repeat-like/Quinoprotein amine dehydrogenase"/>
    <property type="match status" value="1"/>
</dbReference>
<dbReference type="FunFam" id="2.130.10.10:FF:000190">
    <property type="entry name" value="Nuclear pore complex subunit"/>
    <property type="match status" value="1"/>
</dbReference>
<sequence>MSFFGSTLNNNNATNSPLGSTMNNGLGGGMNNTMGGMNSMNNTMGGMNGMNTMGTNTLGGGFNTMNTMNANTNTNFGSLVPELANDITIANPASDSVSDISFNPQQDLIFSSSSWDGTVKIWDVQTGVPQERSQYVHNAQTNTPVLSTRWTDDGSKVASGGCDNNIILYDIMSQQQQVIGTHDQPVQAIRFAQVGPTNQSILVSGSWDKTIKYWDLRQPQPVCTVQMPERVYCMDAKSKLLVVGTAGKQVAVINLDSPQTIFKTMVSPLKWQTKSIACFNQANGYALGSIEGRCSIQYIDPEEHRKVGFSFKCHRPNTQTVGGTSSSLGSASSGPVGKSSPAYVYAVNSISFHPTYGTFATAGGDGSINFWDKDLRHRLKGFPSFKAPISVGTFNRSGSIYAYAISYDWAQGHNGRKPEYPNVIRLHQSSDDEVKERKKR</sequence>
<name>A0A1E5RA52_9ASCO</name>
<comment type="similarity">
    <text evidence="1">Belongs to the WD repeat rae1 family.</text>
</comment>
<evidence type="ECO:0000256" key="4">
    <source>
        <dbReference type="PROSITE-ProRule" id="PRU00221"/>
    </source>
</evidence>
<proteinExistence type="inferred from homology"/>
<reference evidence="7" key="1">
    <citation type="journal article" date="2016" name="Genome Announc.">
        <title>Genome sequences of three species of Hanseniaspora isolated from spontaneous wine fermentations.</title>
        <authorList>
            <person name="Sternes P.R."/>
            <person name="Lee D."/>
            <person name="Kutyna D.R."/>
            <person name="Borneman A.R."/>
        </authorList>
    </citation>
    <scope>NUCLEOTIDE SEQUENCE [LARGE SCALE GENOMIC DNA]</scope>
    <source>
        <strain evidence="7">AWRI3579</strain>
    </source>
</reference>
<feature type="repeat" description="WD" evidence="4">
    <location>
        <begin position="90"/>
        <end position="132"/>
    </location>
</feature>
<dbReference type="OrthoDB" id="256303at2759"/>
<evidence type="ECO:0000256" key="5">
    <source>
        <dbReference type="SAM" id="MobiDB-lite"/>
    </source>
</evidence>
<evidence type="ECO:0000313" key="6">
    <source>
        <dbReference type="EMBL" id="OEJ83778.1"/>
    </source>
</evidence>
<dbReference type="FunCoup" id="A0A1E5RA52">
    <property type="interactions" value="1299"/>
</dbReference>
<protein>
    <submittedName>
        <fullName evidence="6">Nucleoporin GLE2</fullName>
    </submittedName>
</protein>
<feature type="repeat" description="WD" evidence="4">
    <location>
        <begin position="340"/>
        <end position="372"/>
    </location>
</feature>
<feature type="region of interest" description="Disordered" evidence="5">
    <location>
        <begin position="1"/>
        <end position="30"/>
    </location>
</feature>
<organism evidence="6 7">
    <name type="scientific">Hanseniaspora osmophila</name>
    <dbReference type="NCBI Taxonomy" id="56408"/>
    <lineage>
        <taxon>Eukaryota</taxon>
        <taxon>Fungi</taxon>
        <taxon>Dikarya</taxon>
        <taxon>Ascomycota</taxon>
        <taxon>Saccharomycotina</taxon>
        <taxon>Saccharomycetes</taxon>
        <taxon>Saccharomycodales</taxon>
        <taxon>Saccharomycodaceae</taxon>
        <taxon>Hanseniaspora</taxon>
    </lineage>
</organism>
<dbReference type="InterPro" id="IPR020472">
    <property type="entry name" value="WD40_PAC1"/>
</dbReference>
<dbReference type="Proteomes" id="UP000095728">
    <property type="component" value="Unassembled WGS sequence"/>
</dbReference>
<dbReference type="InParanoid" id="A0A1E5RA52"/>
<gene>
    <name evidence="6" type="ORF">AWRI3579_g3011</name>
</gene>
<evidence type="ECO:0000313" key="7">
    <source>
        <dbReference type="Proteomes" id="UP000095728"/>
    </source>
</evidence>
<dbReference type="PRINTS" id="PR00320">
    <property type="entry name" value="GPROTEINBRPT"/>
</dbReference>
<dbReference type="STRING" id="56408.A0A1E5RA52"/>
<dbReference type="InterPro" id="IPR001680">
    <property type="entry name" value="WD40_rpt"/>
</dbReference>
<keyword evidence="3" id="KW-0677">Repeat</keyword>
<accession>A0A1E5RA52</accession>
<keyword evidence="7" id="KW-1185">Reference proteome</keyword>
<evidence type="ECO:0000256" key="1">
    <source>
        <dbReference type="ARBA" id="ARBA00007830"/>
    </source>
</evidence>
<dbReference type="SMART" id="SM00320">
    <property type="entry name" value="WD40"/>
    <property type="match status" value="4"/>
</dbReference>
<evidence type="ECO:0000256" key="3">
    <source>
        <dbReference type="ARBA" id="ARBA00022737"/>
    </source>
</evidence>